<gene>
    <name evidence="2" type="ORF">NGTWS1702_09670</name>
</gene>
<dbReference type="Proteomes" id="UP001060504">
    <property type="component" value="Unassembled WGS sequence"/>
</dbReference>
<evidence type="ECO:0000313" key="3">
    <source>
        <dbReference type="Proteomes" id="UP001060504"/>
    </source>
</evidence>
<proteinExistence type="predicted"/>
<organism evidence="2 3">
    <name type="scientific">Mycolicibacterium cyprinidarum</name>
    <dbReference type="NCBI Taxonomy" id="2860311"/>
    <lineage>
        <taxon>Bacteria</taxon>
        <taxon>Bacillati</taxon>
        <taxon>Actinomycetota</taxon>
        <taxon>Actinomycetes</taxon>
        <taxon>Mycobacteriales</taxon>
        <taxon>Mycobacteriaceae</taxon>
        <taxon>Mycolicibacterium</taxon>
    </lineage>
</organism>
<keyword evidence="3" id="KW-1185">Reference proteome</keyword>
<reference evidence="2 3" key="1">
    <citation type="submission" date="2021-08" db="EMBL/GenBank/DDBJ databases">
        <title>Draft genome sequence of Mycolicibacterium sp. NGTWS1702 strain.</title>
        <authorList>
            <person name="Matsumoto M."/>
            <person name="Tang B.C.C."/>
            <person name="Machida Y."/>
            <person name="Matoyama H."/>
            <person name="Kishihara T."/>
            <person name="Sato S."/>
            <person name="Kondo I."/>
            <person name="Sano M."/>
            <person name="Kato G."/>
        </authorList>
    </citation>
    <scope>NUCLEOTIDE SEQUENCE [LARGE SCALE GENOMIC DNA]</scope>
    <source>
        <strain evidence="2 3">NGTWSNA01</strain>
    </source>
</reference>
<feature type="region of interest" description="Disordered" evidence="1">
    <location>
        <begin position="1"/>
        <end position="24"/>
    </location>
</feature>
<protein>
    <submittedName>
        <fullName evidence="2">Uncharacterized protein</fullName>
    </submittedName>
</protein>
<dbReference type="EMBL" id="BPRH01001038">
    <property type="protein sequence ID" value="GJF11828.1"/>
    <property type="molecule type" value="Genomic_DNA"/>
</dbReference>
<sequence length="80" mass="7796">MDPEGDPAELPLEEVKLDADPPPEDVLAGPEEGELLAIEGALLGATGGDCAADGGDCGAAGVDDGVGAGRLLGCEPALRL</sequence>
<accession>A0ABQ4V759</accession>
<name>A0ABQ4V759_9MYCO</name>
<comment type="caution">
    <text evidence="2">The sequence shown here is derived from an EMBL/GenBank/DDBJ whole genome shotgun (WGS) entry which is preliminary data.</text>
</comment>
<evidence type="ECO:0000256" key="1">
    <source>
        <dbReference type="SAM" id="MobiDB-lite"/>
    </source>
</evidence>
<evidence type="ECO:0000313" key="2">
    <source>
        <dbReference type="EMBL" id="GJF11828.1"/>
    </source>
</evidence>